<reference evidence="4" key="1">
    <citation type="submission" date="2014-03" db="EMBL/GenBank/DDBJ databases">
        <authorList>
            <person name="Aksoy S."/>
            <person name="Warren W."/>
            <person name="Wilson R.K."/>
        </authorList>
    </citation>
    <scope>NUCLEOTIDE SEQUENCE [LARGE SCALE GENOMIC DNA]</scope>
    <source>
        <strain evidence="4">IAEA</strain>
    </source>
</reference>
<dbReference type="PANTHER" id="PTHR13360:SF1">
    <property type="entry name" value="ACTIVATING SIGNAL COINTEGRATOR 1 COMPLEX SUBUNIT 1"/>
    <property type="match status" value="1"/>
</dbReference>
<dbReference type="InterPro" id="IPR004087">
    <property type="entry name" value="KH_dom"/>
</dbReference>
<dbReference type="InterPro" id="IPR047538">
    <property type="entry name" value="KH-I_ASCC1"/>
</dbReference>
<dbReference type="GO" id="GO:0003723">
    <property type="term" value="F:RNA binding"/>
    <property type="evidence" value="ECO:0007669"/>
    <property type="project" value="UniProtKB-UniRule"/>
</dbReference>
<dbReference type="InterPro" id="IPR004088">
    <property type="entry name" value="KH_dom_type_1"/>
</dbReference>
<dbReference type="SMART" id="SM00322">
    <property type="entry name" value="KH"/>
    <property type="match status" value="1"/>
</dbReference>
<reference evidence="3" key="2">
    <citation type="submission" date="2020-05" db="UniProtKB">
        <authorList>
            <consortium name="EnsemblMetazoa"/>
        </authorList>
    </citation>
    <scope>IDENTIFICATION</scope>
    <source>
        <strain evidence="3">IAEA</strain>
    </source>
</reference>
<organism evidence="3 4">
    <name type="scientific">Glossina brevipalpis</name>
    <dbReference type="NCBI Taxonomy" id="37001"/>
    <lineage>
        <taxon>Eukaryota</taxon>
        <taxon>Metazoa</taxon>
        <taxon>Ecdysozoa</taxon>
        <taxon>Arthropoda</taxon>
        <taxon>Hexapoda</taxon>
        <taxon>Insecta</taxon>
        <taxon>Pterygota</taxon>
        <taxon>Neoptera</taxon>
        <taxon>Endopterygota</taxon>
        <taxon>Diptera</taxon>
        <taxon>Brachycera</taxon>
        <taxon>Muscomorpha</taxon>
        <taxon>Hippoboscoidea</taxon>
        <taxon>Glossinidae</taxon>
        <taxon>Glossina</taxon>
    </lineage>
</organism>
<dbReference type="STRING" id="37001.A0A1A9W9S1"/>
<evidence type="ECO:0000256" key="1">
    <source>
        <dbReference type="PROSITE-ProRule" id="PRU00117"/>
    </source>
</evidence>
<dbReference type="CDD" id="cd22419">
    <property type="entry name" value="KH-I_ASCC1"/>
    <property type="match status" value="1"/>
</dbReference>
<dbReference type="InterPro" id="IPR036612">
    <property type="entry name" value="KH_dom_type_1_sf"/>
</dbReference>
<dbReference type="AlphaFoldDB" id="A0A1A9W9S1"/>
<dbReference type="GO" id="GO:0006307">
    <property type="term" value="P:DNA alkylation repair"/>
    <property type="evidence" value="ECO:0007669"/>
    <property type="project" value="InterPro"/>
</dbReference>
<evidence type="ECO:0000259" key="2">
    <source>
        <dbReference type="SMART" id="SM00322"/>
    </source>
</evidence>
<name>A0A1A9W9S1_9MUSC</name>
<evidence type="ECO:0000313" key="4">
    <source>
        <dbReference type="Proteomes" id="UP000091820"/>
    </source>
</evidence>
<dbReference type="Gene3D" id="3.30.1370.10">
    <property type="entry name" value="K Homology domain, type 1"/>
    <property type="match status" value="1"/>
</dbReference>
<accession>A0A1A9W9S1</accession>
<dbReference type="EnsemblMetazoa" id="GBRI011443-RA">
    <property type="protein sequence ID" value="GBRI011443-PA"/>
    <property type="gene ID" value="GBRI011443"/>
</dbReference>
<dbReference type="GO" id="GO:0005634">
    <property type="term" value="C:nucleus"/>
    <property type="evidence" value="ECO:0007669"/>
    <property type="project" value="TreeGrafter"/>
</dbReference>
<dbReference type="PANTHER" id="PTHR13360">
    <property type="entry name" value="ACTIVATING SIGNAL COINTEGRATOR 1 COMPLEX SUBUNIT 1"/>
    <property type="match status" value="1"/>
</dbReference>
<proteinExistence type="predicted"/>
<protein>
    <recommendedName>
        <fullName evidence="2">K Homology domain-containing protein</fullName>
    </recommendedName>
</protein>
<dbReference type="PROSITE" id="PS50084">
    <property type="entry name" value="KH_TYPE_1"/>
    <property type="match status" value="1"/>
</dbReference>
<dbReference type="Pfam" id="PF00013">
    <property type="entry name" value="KH_1"/>
    <property type="match status" value="1"/>
</dbReference>
<keyword evidence="1" id="KW-0694">RNA-binding</keyword>
<dbReference type="Proteomes" id="UP000091820">
    <property type="component" value="Unassembled WGS sequence"/>
</dbReference>
<sequence>MSRNVLAPPLLHMSNNRCYRVNEVHEDFSDQRQAAMKAHPQSTRQAYDEQDLYGEEYNDEVDDELSDIECQNSVFKLKIHVASSVSLKNMFAFYGGLVGTRGSTKHRLESETSTEILIPPRVVENSNKNRDCSIIIKGKTRNAVATAKRKIDLLVASLRSRMAATHFYGIALNHDEIRENFQLFKESLDFYNSLKSF</sequence>
<dbReference type="GO" id="GO:0006355">
    <property type="term" value="P:regulation of DNA-templated transcription"/>
    <property type="evidence" value="ECO:0007669"/>
    <property type="project" value="TreeGrafter"/>
</dbReference>
<dbReference type="VEuPathDB" id="VectorBase:GBRI011443"/>
<feature type="domain" description="K Homology" evidence="2">
    <location>
        <begin position="73"/>
        <end position="156"/>
    </location>
</feature>
<evidence type="ECO:0000313" key="3">
    <source>
        <dbReference type="EnsemblMetazoa" id="GBRI011443-PA"/>
    </source>
</evidence>
<dbReference type="SUPFAM" id="SSF54791">
    <property type="entry name" value="Eukaryotic type KH-domain (KH-domain type I)"/>
    <property type="match status" value="1"/>
</dbReference>
<dbReference type="InterPro" id="IPR009210">
    <property type="entry name" value="ASCC1"/>
</dbReference>
<keyword evidence="4" id="KW-1185">Reference proteome</keyword>